<gene>
    <name evidence="3" type="ORF">HK105_205618</name>
</gene>
<dbReference type="Proteomes" id="UP001527925">
    <property type="component" value="Unassembled WGS sequence"/>
</dbReference>
<feature type="region of interest" description="Disordered" evidence="1">
    <location>
        <begin position="143"/>
        <end position="179"/>
    </location>
</feature>
<feature type="compositionally biased region" description="Acidic residues" evidence="1">
    <location>
        <begin position="288"/>
        <end position="303"/>
    </location>
</feature>
<evidence type="ECO:0000256" key="1">
    <source>
        <dbReference type="SAM" id="MobiDB-lite"/>
    </source>
</evidence>
<proteinExistence type="predicted"/>
<reference evidence="3 4" key="1">
    <citation type="submission" date="2023-09" db="EMBL/GenBank/DDBJ databases">
        <title>Pangenome analysis of Batrachochytrium dendrobatidis and related Chytrids.</title>
        <authorList>
            <person name="Yacoub M.N."/>
            <person name="Stajich J.E."/>
            <person name="James T.Y."/>
        </authorList>
    </citation>
    <scope>NUCLEOTIDE SEQUENCE [LARGE SCALE GENOMIC DNA]</scope>
    <source>
        <strain evidence="3 4">JEL0888</strain>
    </source>
</reference>
<keyword evidence="2" id="KW-0732">Signal</keyword>
<evidence type="ECO:0000313" key="3">
    <source>
        <dbReference type="EMBL" id="KAL2914876.1"/>
    </source>
</evidence>
<sequence length="515" mass="57639">MARRLLLPLLLALGVSAADSNTPKAAASTETTPATGSAVVDPPAAAPVAAVSQIVKAVKTALAGSSLASVDPALALSDDGSIAEAMNITDVLPSSDINSPECLQQRIADTCLSTLAARAGSAGLQDAVVECLRFRVLQRTTDPAGDESIECEAKPQNSELEDLTQMQDPSTAAASAGNNEQNARLLAQRLMTLGVDAAKAAKLAAETVPVVDAGNKDGSASLQSSLQGSMSRVQSLSAATADADIKRLDDEDSSALTSDGERFKTSVDRWFTRHGGVDRGRRGGSGGSDDDDTIVFDDSDSSEDTWVRGGFGKHLRRHGEWHDTFERETERVEVEVRTRIDDDRRRRRDAYRRELDVQIDVAVRDFRRRHGCGDGRGGRGGRRARFCADFERWFRNTVGARRRRQLDDAWRREDVDVRVIIDSARDAARARRRRTRADYEAARRRDDDDAARVFARWYRDRRDADRRRRRFRRADRRRRSRDDHRTGIVVRVRVIRDDRRRFRDRRDRARQRWRF</sequence>
<feature type="chain" id="PRO_5045916786" evidence="2">
    <location>
        <begin position="18"/>
        <end position="515"/>
    </location>
</feature>
<dbReference type="EMBL" id="JADGIZ020000029">
    <property type="protein sequence ID" value="KAL2914876.1"/>
    <property type="molecule type" value="Genomic_DNA"/>
</dbReference>
<evidence type="ECO:0000256" key="2">
    <source>
        <dbReference type="SAM" id="SignalP"/>
    </source>
</evidence>
<feature type="compositionally biased region" description="Polar residues" evidence="1">
    <location>
        <begin position="164"/>
        <end position="179"/>
    </location>
</feature>
<evidence type="ECO:0000313" key="4">
    <source>
        <dbReference type="Proteomes" id="UP001527925"/>
    </source>
</evidence>
<comment type="caution">
    <text evidence="3">The sequence shown here is derived from an EMBL/GenBank/DDBJ whole genome shotgun (WGS) entry which is preliminary data.</text>
</comment>
<keyword evidence="4" id="KW-1185">Reference proteome</keyword>
<name>A0ABR4N5R0_9FUNG</name>
<accession>A0ABR4N5R0</accession>
<feature type="region of interest" description="Disordered" evidence="1">
    <location>
        <begin position="274"/>
        <end position="303"/>
    </location>
</feature>
<feature type="signal peptide" evidence="2">
    <location>
        <begin position="1"/>
        <end position="17"/>
    </location>
</feature>
<protein>
    <submittedName>
        <fullName evidence="3">Uncharacterized protein</fullName>
    </submittedName>
</protein>
<organism evidence="3 4">
    <name type="scientific">Polyrhizophydium stewartii</name>
    <dbReference type="NCBI Taxonomy" id="2732419"/>
    <lineage>
        <taxon>Eukaryota</taxon>
        <taxon>Fungi</taxon>
        <taxon>Fungi incertae sedis</taxon>
        <taxon>Chytridiomycota</taxon>
        <taxon>Chytridiomycota incertae sedis</taxon>
        <taxon>Chytridiomycetes</taxon>
        <taxon>Rhizophydiales</taxon>
        <taxon>Rhizophydiales incertae sedis</taxon>
        <taxon>Polyrhizophydium</taxon>
    </lineage>
</organism>